<feature type="transmembrane region" description="Helical" evidence="7">
    <location>
        <begin position="287"/>
        <end position="308"/>
    </location>
</feature>
<dbReference type="STRING" id="762982.HMPREF9442_02469"/>
<name>F3QW87_9BACT</name>
<dbReference type="GeneID" id="99805320"/>
<keyword evidence="4 7" id="KW-0812">Transmembrane</keyword>
<dbReference type="RefSeq" id="WP_008628414.1">
    <property type="nucleotide sequence ID" value="NZ_GL883868.1"/>
</dbReference>
<keyword evidence="6 7" id="KW-0472">Membrane</keyword>
<sequence>MKNRDNKFDFIKGILIILVVIGHAIQALYGIDNKEVWYNPIFNIVYTFHMPLFIFISGYFFSSSLKYSFSILLEKKATRLLVPTFIWSTVILLIWGTATEWQDVKPFKVYTIYKSYWYLICIFVLTFTYYIIVKNKFIKLIILLIYIVSVIFYDYLPWPIFKDCQVIRQFAIFGLGILYQSKWKNLMAQSKFYKYIFLASDVFTIIGIRYFYGYNMMDFPPIIRIIDGICCSMLVFIILSNSYNPIKNNKIINGFVYLGKNSLAIYLIHVVAFRFIIYSGYTFEYNLISAINLTTILIGTSLFLMFIIKSLLKEKSYIVGV</sequence>
<reference evidence="9 10" key="1">
    <citation type="submission" date="2011-02" db="EMBL/GenBank/DDBJ databases">
        <authorList>
            <person name="Weinstock G."/>
            <person name="Sodergren E."/>
            <person name="Clifton S."/>
            <person name="Fulton L."/>
            <person name="Fulton B."/>
            <person name="Courtney L."/>
            <person name="Fronick C."/>
            <person name="Harrison M."/>
            <person name="Strong C."/>
            <person name="Farmer C."/>
            <person name="Delahaunty K."/>
            <person name="Markovic C."/>
            <person name="Hall O."/>
            <person name="Minx P."/>
            <person name="Tomlinson C."/>
            <person name="Mitreva M."/>
            <person name="Hou S."/>
            <person name="Chen J."/>
            <person name="Wollam A."/>
            <person name="Pepin K.H."/>
            <person name="Johnson M."/>
            <person name="Bhonagiri V."/>
            <person name="Zhang X."/>
            <person name="Suruliraj S."/>
            <person name="Warren W."/>
            <person name="Chinwalla A."/>
            <person name="Mardis E.R."/>
            <person name="Wilson R.K."/>
        </authorList>
    </citation>
    <scope>NUCLEOTIDE SEQUENCE [LARGE SCALE GENOMIC DNA]</scope>
    <source>
        <strain evidence="9 10">YIT 11841</strain>
    </source>
</reference>
<feature type="domain" description="Acyltransferase 3" evidence="8">
    <location>
        <begin position="7"/>
        <end position="308"/>
    </location>
</feature>
<dbReference type="GO" id="GO:0016413">
    <property type="term" value="F:O-acetyltransferase activity"/>
    <property type="evidence" value="ECO:0007669"/>
    <property type="project" value="TreeGrafter"/>
</dbReference>
<dbReference type="AlphaFoldDB" id="F3QW87"/>
<dbReference type="Proteomes" id="UP000005546">
    <property type="component" value="Unassembled WGS sequence"/>
</dbReference>
<feature type="transmembrane region" description="Helical" evidence="7">
    <location>
        <begin position="195"/>
        <end position="212"/>
    </location>
</feature>
<organism evidence="9 10">
    <name type="scientific">Paraprevotella xylaniphila YIT 11841</name>
    <dbReference type="NCBI Taxonomy" id="762982"/>
    <lineage>
        <taxon>Bacteria</taxon>
        <taxon>Pseudomonadati</taxon>
        <taxon>Bacteroidota</taxon>
        <taxon>Bacteroidia</taxon>
        <taxon>Bacteroidales</taxon>
        <taxon>Prevotellaceae</taxon>
        <taxon>Paraprevotella</taxon>
    </lineage>
</organism>
<protein>
    <submittedName>
        <fullName evidence="9">Acyltransferase</fullName>
    </submittedName>
</protein>
<evidence type="ECO:0000313" key="9">
    <source>
        <dbReference type="EMBL" id="EGG52193.1"/>
    </source>
</evidence>
<evidence type="ECO:0000259" key="8">
    <source>
        <dbReference type="Pfam" id="PF01757"/>
    </source>
</evidence>
<dbReference type="Pfam" id="PF01757">
    <property type="entry name" value="Acyl_transf_3"/>
    <property type="match status" value="1"/>
</dbReference>
<keyword evidence="9" id="KW-0012">Acyltransferase</keyword>
<dbReference type="eggNOG" id="COG3594">
    <property type="taxonomic scope" value="Bacteria"/>
</dbReference>
<dbReference type="OrthoDB" id="9816048at2"/>
<comment type="caution">
    <text evidence="9">The sequence shown here is derived from an EMBL/GenBank/DDBJ whole genome shotgun (WGS) entry which is preliminary data.</text>
</comment>
<proteinExistence type="inferred from homology"/>
<keyword evidence="10" id="KW-1185">Reference proteome</keyword>
<comment type="subcellular location">
    <subcellularLocation>
        <location evidence="1">Cell membrane</location>
        <topology evidence="1">Multi-pass membrane protein</topology>
    </subcellularLocation>
</comment>
<evidence type="ECO:0000256" key="2">
    <source>
        <dbReference type="ARBA" id="ARBA00007400"/>
    </source>
</evidence>
<dbReference type="EMBL" id="AFBR01000070">
    <property type="protein sequence ID" value="EGG52193.1"/>
    <property type="molecule type" value="Genomic_DNA"/>
</dbReference>
<evidence type="ECO:0000256" key="6">
    <source>
        <dbReference type="ARBA" id="ARBA00023136"/>
    </source>
</evidence>
<evidence type="ECO:0000313" key="10">
    <source>
        <dbReference type="Proteomes" id="UP000005546"/>
    </source>
</evidence>
<keyword evidence="9" id="KW-0808">Transferase</keyword>
<dbReference type="PANTHER" id="PTHR40074">
    <property type="entry name" value="O-ACETYLTRANSFERASE WECH"/>
    <property type="match status" value="1"/>
</dbReference>
<dbReference type="InterPro" id="IPR002656">
    <property type="entry name" value="Acyl_transf_3_dom"/>
</dbReference>
<feature type="transmembrane region" description="Helical" evidence="7">
    <location>
        <begin position="37"/>
        <end position="60"/>
    </location>
</feature>
<accession>F3QW87</accession>
<feature type="transmembrane region" description="Helical" evidence="7">
    <location>
        <begin position="12"/>
        <end position="31"/>
    </location>
</feature>
<dbReference type="GO" id="GO:0005886">
    <property type="term" value="C:plasma membrane"/>
    <property type="evidence" value="ECO:0007669"/>
    <property type="project" value="UniProtKB-SubCell"/>
</dbReference>
<dbReference type="HOGENOM" id="CLU_741613_0_0_10"/>
<dbReference type="PANTHER" id="PTHR40074:SF2">
    <property type="entry name" value="O-ACETYLTRANSFERASE WECH"/>
    <property type="match status" value="1"/>
</dbReference>
<dbReference type="GO" id="GO:0009246">
    <property type="term" value="P:enterobacterial common antigen biosynthetic process"/>
    <property type="evidence" value="ECO:0007669"/>
    <property type="project" value="TreeGrafter"/>
</dbReference>
<keyword evidence="5 7" id="KW-1133">Transmembrane helix</keyword>
<feature type="transmembrane region" description="Helical" evidence="7">
    <location>
        <begin position="80"/>
        <end position="96"/>
    </location>
</feature>
<feature type="transmembrane region" description="Helical" evidence="7">
    <location>
        <begin position="224"/>
        <end position="243"/>
    </location>
</feature>
<feature type="transmembrane region" description="Helical" evidence="7">
    <location>
        <begin position="166"/>
        <end position="183"/>
    </location>
</feature>
<evidence type="ECO:0000256" key="3">
    <source>
        <dbReference type="ARBA" id="ARBA00022475"/>
    </source>
</evidence>
<gene>
    <name evidence="9" type="ORF">HMPREF9442_02469</name>
</gene>
<evidence type="ECO:0000256" key="1">
    <source>
        <dbReference type="ARBA" id="ARBA00004651"/>
    </source>
</evidence>
<keyword evidence="3" id="KW-1003">Cell membrane</keyword>
<evidence type="ECO:0000256" key="5">
    <source>
        <dbReference type="ARBA" id="ARBA00022989"/>
    </source>
</evidence>
<evidence type="ECO:0000256" key="7">
    <source>
        <dbReference type="SAM" id="Phobius"/>
    </source>
</evidence>
<feature type="transmembrane region" description="Helical" evidence="7">
    <location>
        <begin position="116"/>
        <end position="133"/>
    </location>
</feature>
<evidence type="ECO:0000256" key="4">
    <source>
        <dbReference type="ARBA" id="ARBA00022692"/>
    </source>
</evidence>
<feature type="transmembrane region" description="Helical" evidence="7">
    <location>
        <begin position="140"/>
        <end position="160"/>
    </location>
</feature>
<comment type="similarity">
    <text evidence="2">Belongs to the acyltransferase 3 family.</text>
</comment>